<dbReference type="OrthoDB" id="6129029at2759"/>
<reference evidence="2" key="1">
    <citation type="submission" date="2021-03" db="EMBL/GenBank/DDBJ databases">
        <authorList>
            <person name="Bekaert M."/>
        </authorList>
    </citation>
    <scope>NUCLEOTIDE SEQUENCE</scope>
</reference>
<keyword evidence="3" id="KW-1185">Reference proteome</keyword>
<feature type="domain" description="Transposable element P transposase-like RNase H" evidence="1">
    <location>
        <begin position="65"/>
        <end position="207"/>
    </location>
</feature>
<dbReference type="InterPro" id="IPR029063">
    <property type="entry name" value="SAM-dependent_MTases_sf"/>
</dbReference>
<name>A0A8S3SIV5_MYTED</name>
<comment type="caution">
    <text evidence="2">The sequence shown here is derived from an EMBL/GenBank/DDBJ whole genome shotgun (WGS) entry which is preliminary data.</text>
</comment>
<protein>
    <recommendedName>
        <fullName evidence="1">Transposable element P transposase-like RNase H domain-containing protein</fullName>
    </recommendedName>
</protein>
<dbReference type="Pfam" id="PF13578">
    <property type="entry name" value="Methyltransf_24"/>
    <property type="match status" value="1"/>
</dbReference>
<sequence>MQDFLRSQHDILNSSKITWDKSVIKTCLSLWSRSVKCYEQLRDSNIFKLPSGRQLRRYKSSVEQKPGVSNDVLRWMRNTAIQVNVPPSGYHGGLLHDEAKIQEDLVLNVKGERSELVGWIDTGSEAENLRIVKENKVSRKLATDVLQITFLGYTGFRFPIAHYPTDGVKASELYIIIWDLISQLQSWGFIVDFIMQDGGQQNREFTKLHFTGEPRKNHFMCDSLVNPDRKVYHYSAEKMRNHLAEEVLNEDMLQLMKSYQNSLINGDVLNSAIDLLQQTSKLITVSRDPRPVTDIHDARLNILNNALDWFNNWRNEIKQIKKTPKELEWMLPSIKCLDDVESMIVVFTRVCRIHITEFKGRGVYPSRFNSDLAENIFCQQRGLYNGNSTNPNYHVYCNTMNSVILGQTTKSRARKSNAGVLLLFIKTEHVEITLEPNKDETSKASISDNLFNLLNELDITIRKKAPEKKIYGYIYSGKEKVQIESYLSAVQNFTKMHEVKTICEIGFAGGHSATLFLLSTDSASYIGFDMWDQPVYENTAIEWVRQQFKNRRITLIKGGSTKTVPKFQGKCDIIHIDGAHHAPFPQMDMKNMARVASVNNLLLMDDCSKS</sequence>
<organism evidence="2 3">
    <name type="scientific">Mytilus edulis</name>
    <name type="common">Blue mussel</name>
    <dbReference type="NCBI Taxonomy" id="6550"/>
    <lineage>
        <taxon>Eukaryota</taxon>
        <taxon>Metazoa</taxon>
        <taxon>Spiralia</taxon>
        <taxon>Lophotrochozoa</taxon>
        <taxon>Mollusca</taxon>
        <taxon>Bivalvia</taxon>
        <taxon>Autobranchia</taxon>
        <taxon>Pteriomorphia</taxon>
        <taxon>Mytilida</taxon>
        <taxon>Mytiloidea</taxon>
        <taxon>Mytilidae</taxon>
        <taxon>Mytilinae</taxon>
        <taxon>Mytilus</taxon>
    </lineage>
</organism>
<dbReference type="AlphaFoldDB" id="A0A8S3SIV5"/>
<evidence type="ECO:0000313" key="2">
    <source>
        <dbReference type="EMBL" id="CAG2216823.1"/>
    </source>
</evidence>
<evidence type="ECO:0000313" key="3">
    <source>
        <dbReference type="Proteomes" id="UP000683360"/>
    </source>
</evidence>
<gene>
    <name evidence="2" type="ORF">MEDL_30514</name>
</gene>
<dbReference type="Proteomes" id="UP000683360">
    <property type="component" value="Unassembled WGS sequence"/>
</dbReference>
<dbReference type="Gene3D" id="3.40.50.150">
    <property type="entry name" value="Vaccinia Virus protein VP39"/>
    <property type="match status" value="1"/>
</dbReference>
<dbReference type="EMBL" id="CAJPWZ010001492">
    <property type="protein sequence ID" value="CAG2216823.1"/>
    <property type="molecule type" value="Genomic_DNA"/>
</dbReference>
<dbReference type="Pfam" id="PF21787">
    <property type="entry name" value="TNP-like_RNaseH_N"/>
    <property type="match status" value="1"/>
</dbReference>
<dbReference type="InterPro" id="IPR048365">
    <property type="entry name" value="TNP-like_RNaseH_N"/>
</dbReference>
<dbReference type="SUPFAM" id="SSF53335">
    <property type="entry name" value="S-adenosyl-L-methionine-dependent methyltransferases"/>
    <property type="match status" value="1"/>
</dbReference>
<accession>A0A8S3SIV5</accession>
<evidence type="ECO:0000259" key="1">
    <source>
        <dbReference type="Pfam" id="PF21787"/>
    </source>
</evidence>
<proteinExistence type="predicted"/>